<evidence type="ECO:0000313" key="2">
    <source>
        <dbReference type="Proteomes" id="UP001285441"/>
    </source>
</evidence>
<name>A0AAE0TVU2_9PEZI</name>
<sequence>MSSLTRLNVILNEASYHHRDPGIDVTFGIQISTATHSSALLPLRSQPSQQFYDLLDEWHVTAAYLSSHVGIGRLELSLVCDRECGECECLSSPPKPDKTSSALTDLPRELRLHILEYTDLITPWKEVSWSRQGRGYMVFRPYCQLSHEQACPPDVHHGCKLYRCQGDGPSSPGCFCRCRHAAFSLACKCWAPPTNLFLLFHFLTRDAQFVFFSGNRFIVHDFHADPSWDMQSDSRLEPLVRGGGGSPGTTEQYYYYQYEGFAASEFLQDVVLTHCLADLCFLELIFLLYGYYAWPHNNHAPVLDWRATVGTWLQGKIDAPALTIRLVMVDDDDDDGRELTGEQVQDIMKGRACIVGPRDETPGAEGHGPEWLENAEQHLKKYNERCIWVDHPRPNPGHRAEPPKSVWQRIYEADLEE</sequence>
<reference evidence="1" key="2">
    <citation type="submission" date="2023-06" db="EMBL/GenBank/DDBJ databases">
        <authorList>
            <consortium name="Lawrence Berkeley National Laboratory"/>
            <person name="Haridas S."/>
            <person name="Hensen N."/>
            <person name="Bonometti L."/>
            <person name="Westerberg I."/>
            <person name="Brannstrom I.O."/>
            <person name="Guillou S."/>
            <person name="Cros-Aarteil S."/>
            <person name="Calhoun S."/>
            <person name="Kuo A."/>
            <person name="Mondo S."/>
            <person name="Pangilinan J."/>
            <person name="Riley R."/>
            <person name="LaButti K."/>
            <person name="Andreopoulos B."/>
            <person name="Lipzen A."/>
            <person name="Chen C."/>
            <person name="Yanf M."/>
            <person name="Daum C."/>
            <person name="Ng V."/>
            <person name="Clum A."/>
            <person name="Steindorff A."/>
            <person name="Ohm R."/>
            <person name="Martin F."/>
            <person name="Silar P."/>
            <person name="Natvig D."/>
            <person name="Lalanne C."/>
            <person name="Gautier V."/>
            <person name="Ament-velasquez S.L."/>
            <person name="Kruys A."/>
            <person name="Hutchinson M.I."/>
            <person name="Powell A.J."/>
            <person name="Barry K."/>
            <person name="Miller A.N."/>
            <person name="Grigoriev I.V."/>
            <person name="Debuchy R."/>
            <person name="Gladieux P."/>
            <person name="Thoren M.H."/>
            <person name="Johannesson H."/>
        </authorList>
    </citation>
    <scope>NUCLEOTIDE SEQUENCE</scope>
    <source>
        <strain evidence="1">CBS 232.78</strain>
    </source>
</reference>
<keyword evidence="2" id="KW-1185">Reference proteome</keyword>
<gene>
    <name evidence="1" type="ORF">B0H63DRAFT_560949</name>
</gene>
<evidence type="ECO:0000313" key="1">
    <source>
        <dbReference type="EMBL" id="KAK3381235.1"/>
    </source>
</evidence>
<accession>A0AAE0TVU2</accession>
<reference evidence="1" key="1">
    <citation type="journal article" date="2023" name="Mol. Phylogenet. Evol.">
        <title>Genome-scale phylogeny and comparative genomics of the fungal order Sordariales.</title>
        <authorList>
            <person name="Hensen N."/>
            <person name="Bonometti L."/>
            <person name="Westerberg I."/>
            <person name="Brannstrom I.O."/>
            <person name="Guillou S."/>
            <person name="Cros-Aarteil S."/>
            <person name="Calhoun S."/>
            <person name="Haridas S."/>
            <person name="Kuo A."/>
            <person name="Mondo S."/>
            <person name="Pangilinan J."/>
            <person name="Riley R."/>
            <person name="LaButti K."/>
            <person name="Andreopoulos B."/>
            <person name="Lipzen A."/>
            <person name="Chen C."/>
            <person name="Yan M."/>
            <person name="Daum C."/>
            <person name="Ng V."/>
            <person name="Clum A."/>
            <person name="Steindorff A."/>
            <person name="Ohm R.A."/>
            <person name="Martin F."/>
            <person name="Silar P."/>
            <person name="Natvig D.O."/>
            <person name="Lalanne C."/>
            <person name="Gautier V."/>
            <person name="Ament-Velasquez S.L."/>
            <person name="Kruys A."/>
            <person name="Hutchinson M.I."/>
            <person name="Powell A.J."/>
            <person name="Barry K."/>
            <person name="Miller A.N."/>
            <person name="Grigoriev I.V."/>
            <person name="Debuchy R."/>
            <person name="Gladieux P."/>
            <person name="Hiltunen Thoren M."/>
            <person name="Johannesson H."/>
        </authorList>
    </citation>
    <scope>NUCLEOTIDE SEQUENCE</scope>
    <source>
        <strain evidence="1">CBS 232.78</strain>
    </source>
</reference>
<protein>
    <submittedName>
        <fullName evidence="1">Uncharacterized protein</fullName>
    </submittedName>
</protein>
<comment type="caution">
    <text evidence="1">The sequence shown here is derived from an EMBL/GenBank/DDBJ whole genome shotgun (WGS) entry which is preliminary data.</text>
</comment>
<dbReference type="AlphaFoldDB" id="A0AAE0TVU2"/>
<dbReference type="EMBL" id="JAULSW010000005">
    <property type="protein sequence ID" value="KAK3381235.1"/>
    <property type="molecule type" value="Genomic_DNA"/>
</dbReference>
<proteinExistence type="predicted"/>
<organism evidence="1 2">
    <name type="scientific">Podospora didyma</name>
    <dbReference type="NCBI Taxonomy" id="330526"/>
    <lineage>
        <taxon>Eukaryota</taxon>
        <taxon>Fungi</taxon>
        <taxon>Dikarya</taxon>
        <taxon>Ascomycota</taxon>
        <taxon>Pezizomycotina</taxon>
        <taxon>Sordariomycetes</taxon>
        <taxon>Sordariomycetidae</taxon>
        <taxon>Sordariales</taxon>
        <taxon>Podosporaceae</taxon>
        <taxon>Podospora</taxon>
    </lineage>
</organism>
<dbReference type="Proteomes" id="UP001285441">
    <property type="component" value="Unassembled WGS sequence"/>
</dbReference>